<dbReference type="Proteomes" id="UP000006727">
    <property type="component" value="Chromosome 16"/>
</dbReference>
<sequence length="69" mass="8053">MESLARFFRLWKDVVQVNDLKKEKRSQMSAEGIRKYAAILEDYEEHEEAMDWFLTSANMGSGDAMDYVA</sequence>
<evidence type="ECO:0000313" key="1">
    <source>
        <dbReference type="EMBL" id="PNR37259.1"/>
    </source>
</evidence>
<reference evidence="1 3" key="1">
    <citation type="journal article" date="2008" name="Science">
        <title>The Physcomitrella genome reveals evolutionary insights into the conquest of land by plants.</title>
        <authorList>
            <person name="Rensing S."/>
            <person name="Lang D."/>
            <person name="Zimmer A."/>
            <person name="Terry A."/>
            <person name="Salamov A."/>
            <person name="Shapiro H."/>
            <person name="Nishiyama T."/>
            <person name="Perroud P.-F."/>
            <person name="Lindquist E."/>
            <person name="Kamisugi Y."/>
            <person name="Tanahashi T."/>
            <person name="Sakakibara K."/>
            <person name="Fujita T."/>
            <person name="Oishi K."/>
            <person name="Shin-I T."/>
            <person name="Kuroki Y."/>
            <person name="Toyoda A."/>
            <person name="Suzuki Y."/>
            <person name="Hashimoto A."/>
            <person name="Yamaguchi K."/>
            <person name="Sugano A."/>
            <person name="Kohara Y."/>
            <person name="Fujiyama A."/>
            <person name="Anterola A."/>
            <person name="Aoki S."/>
            <person name="Ashton N."/>
            <person name="Barbazuk W.B."/>
            <person name="Barker E."/>
            <person name="Bennetzen J."/>
            <person name="Bezanilla M."/>
            <person name="Blankenship R."/>
            <person name="Cho S.H."/>
            <person name="Dutcher S."/>
            <person name="Estelle M."/>
            <person name="Fawcett J.A."/>
            <person name="Gundlach H."/>
            <person name="Hanada K."/>
            <person name="Heyl A."/>
            <person name="Hicks K.A."/>
            <person name="Hugh J."/>
            <person name="Lohr M."/>
            <person name="Mayer K."/>
            <person name="Melkozernov A."/>
            <person name="Murata T."/>
            <person name="Nelson D."/>
            <person name="Pils B."/>
            <person name="Prigge M."/>
            <person name="Reiss B."/>
            <person name="Renner T."/>
            <person name="Rombauts S."/>
            <person name="Rushton P."/>
            <person name="Sanderfoot A."/>
            <person name="Schween G."/>
            <person name="Shiu S.-H."/>
            <person name="Stueber K."/>
            <person name="Theodoulou F.L."/>
            <person name="Tu H."/>
            <person name="Van de Peer Y."/>
            <person name="Verrier P.J."/>
            <person name="Waters E."/>
            <person name="Wood A."/>
            <person name="Yang L."/>
            <person name="Cove D."/>
            <person name="Cuming A."/>
            <person name="Hasebe M."/>
            <person name="Lucas S."/>
            <person name="Mishler D.B."/>
            <person name="Reski R."/>
            <person name="Grigoriev I."/>
            <person name="Quatrano R.S."/>
            <person name="Boore J.L."/>
        </authorList>
    </citation>
    <scope>NUCLEOTIDE SEQUENCE [LARGE SCALE GENOMIC DNA]</scope>
    <source>
        <strain evidence="2 3">cv. Gransden 2004</strain>
    </source>
</reference>
<evidence type="ECO:0000313" key="2">
    <source>
        <dbReference type="EnsemblPlants" id="PAC:32986683.CDS.1"/>
    </source>
</evidence>
<gene>
    <name evidence="1" type="ORF">PHYPA_020367</name>
</gene>
<accession>A0A2K1J6W1</accession>
<dbReference type="PaxDb" id="3218-PP1S242_55V6.1"/>
<dbReference type="AlphaFoldDB" id="A0A2K1J6W1"/>
<evidence type="ECO:0000313" key="3">
    <source>
        <dbReference type="Proteomes" id="UP000006727"/>
    </source>
</evidence>
<dbReference type="Gramene" id="Pp3c16_2420V3.1">
    <property type="protein sequence ID" value="PAC:32986683.CDS.1"/>
    <property type="gene ID" value="Pp3c16_2420"/>
</dbReference>
<proteinExistence type="predicted"/>
<reference evidence="1 3" key="2">
    <citation type="journal article" date="2018" name="Plant J.">
        <title>The Physcomitrella patens chromosome-scale assembly reveals moss genome structure and evolution.</title>
        <authorList>
            <person name="Lang D."/>
            <person name="Ullrich K.K."/>
            <person name="Murat F."/>
            <person name="Fuchs J."/>
            <person name="Jenkins J."/>
            <person name="Haas F.B."/>
            <person name="Piednoel M."/>
            <person name="Gundlach H."/>
            <person name="Van Bel M."/>
            <person name="Meyberg R."/>
            <person name="Vives C."/>
            <person name="Morata J."/>
            <person name="Symeonidi A."/>
            <person name="Hiss M."/>
            <person name="Muchero W."/>
            <person name="Kamisugi Y."/>
            <person name="Saleh O."/>
            <person name="Blanc G."/>
            <person name="Decker E.L."/>
            <person name="van Gessel N."/>
            <person name="Grimwood J."/>
            <person name="Hayes R.D."/>
            <person name="Graham S.W."/>
            <person name="Gunter L.E."/>
            <person name="McDaniel S.F."/>
            <person name="Hoernstein S.N.W."/>
            <person name="Larsson A."/>
            <person name="Li F.W."/>
            <person name="Perroud P.F."/>
            <person name="Phillips J."/>
            <person name="Ranjan P."/>
            <person name="Rokshar D.S."/>
            <person name="Rothfels C.J."/>
            <person name="Schneider L."/>
            <person name="Shu S."/>
            <person name="Stevenson D.W."/>
            <person name="Thummler F."/>
            <person name="Tillich M."/>
            <person name="Villarreal Aguilar J.C."/>
            <person name="Widiez T."/>
            <person name="Wong G.K."/>
            <person name="Wymore A."/>
            <person name="Zhang Y."/>
            <person name="Zimmer A.D."/>
            <person name="Quatrano R.S."/>
            <person name="Mayer K.F.X."/>
            <person name="Goodstein D."/>
            <person name="Casacuberta J.M."/>
            <person name="Vandepoele K."/>
            <person name="Reski R."/>
            <person name="Cuming A.C."/>
            <person name="Tuskan G.A."/>
            <person name="Maumus F."/>
            <person name="Salse J."/>
            <person name="Schmutz J."/>
            <person name="Rensing S.A."/>
        </authorList>
    </citation>
    <scope>NUCLEOTIDE SEQUENCE [LARGE SCALE GENOMIC DNA]</scope>
    <source>
        <strain evidence="2 3">cv. Gransden 2004</strain>
    </source>
</reference>
<name>A0A2K1J6W1_PHYPA</name>
<dbReference type="EnsemblPlants" id="Pp3c16_2420V3.1">
    <property type="protein sequence ID" value="PAC:32986683.CDS.1"/>
    <property type="gene ID" value="Pp3c16_2420"/>
</dbReference>
<dbReference type="EMBL" id="ABEU02000016">
    <property type="protein sequence ID" value="PNR37259.1"/>
    <property type="molecule type" value="Genomic_DNA"/>
</dbReference>
<keyword evidence="3" id="KW-1185">Reference proteome</keyword>
<protein>
    <submittedName>
        <fullName evidence="1 2">Uncharacterized protein</fullName>
    </submittedName>
</protein>
<reference evidence="2" key="3">
    <citation type="submission" date="2020-12" db="UniProtKB">
        <authorList>
            <consortium name="EnsemblPlants"/>
        </authorList>
    </citation>
    <scope>IDENTIFICATION</scope>
</reference>
<organism evidence="1">
    <name type="scientific">Physcomitrium patens</name>
    <name type="common">Spreading-leaved earth moss</name>
    <name type="synonym">Physcomitrella patens</name>
    <dbReference type="NCBI Taxonomy" id="3218"/>
    <lineage>
        <taxon>Eukaryota</taxon>
        <taxon>Viridiplantae</taxon>
        <taxon>Streptophyta</taxon>
        <taxon>Embryophyta</taxon>
        <taxon>Bryophyta</taxon>
        <taxon>Bryophytina</taxon>
        <taxon>Bryopsida</taxon>
        <taxon>Funariidae</taxon>
        <taxon>Funariales</taxon>
        <taxon>Funariaceae</taxon>
        <taxon>Physcomitrium</taxon>
    </lineage>
</organism>
<dbReference type="InParanoid" id="A0A2K1J6W1"/>